<feature type="compositionally biased region" description="Pro residues" evidence="1">
    <location>
        <begin position="1"/>
        <end position="27"/>
    </location>
</feature>
<sequence length="99" mass="10597">MDHPVDPPLLPHLVPHPRPIAPPPPPRGTAVWRRVLHPAARPTGGASARGASASTSPPHRLPANVAASAEKTRRRDSSLRCHSRSPATRIRSPHFSSKA</sequence>
<accession>A0A8T0TI76</accession>
<organism evidence="2 3">
    <name type="scientific">Panicum virgatum</name>
    <name type="common">Blackwell switchgrass</name>
    <dbReference type="NCBI Taxonomy" id="38727"/>
    <lineage>
        <taxon>Eukaryota</taxon>
        <taxon>Viridiplantae</taxon>
        <taxon>Streptophyta</taxon>
        <taxon>Embryophyta</taxon>
        <taxon>Tracheophyta</taxon>
        <taxon>Spermatophyta</taxon>
        <taxon>Magnoliopsida</taxon>
        <taxon>Liliopsida</taxon>
        <taxon>Poales</taxon>
        <taxon>Poaceae</taxon>
        <taxon>PACMAD clade</taxon>
        <taxon>Panicoideae</taxon>
        <taxon>Panicodae</taxon>
        <taxon>Paniceae</taxon>
        <taxon>Panicinae</taxon>
        <taxon>Panicum</taxon>
        <taxon>Panicum sect. Hiantes</taxon>
    </lineage>
</organism>
<feature type="region of interest" description="Disordered" evidence="1">
    <location>
        <begin position="1"/>
        <end position="99"/>
    </location>
</feature>
<dbReference type="EMBL" id="CM029043">
    <property type="protein sequence ID" value="KAG2611582.1"/>
    <property type="molecule type" value="Genomic_DNA"/>
</dbReference>
<dbReference type="Proteomes" id="UP000823388">
    <property type="component" value="Chromosome 4K"/>
</dbReference>
<protein>
    <submittedName>
        <fullName evidence="2">Uncharacterized protein</fullName>
    </submittedName>
</protein>
<evidence type="ECO:0000313" key="2">
    <source>
        <dbReference type="EMBL" id="KAG2611582.1"/>
    </source>
</evidence>
<name>A0A8T0TI76_PANVG</name>
<evidence type="ECO:0000313" key="3">
    <source>
        <dbReference type="Proteomes" id="UP000823388"/>
    </source>
</evidence>
<gene>
    <name evidence="2" type="ORF">PVAP13_4KG116615</name>
</gene>
<feature type="compositionally biased region" description="Basic and acidic residues" evidence="1">
    <location>
        <begin position="70"/>
        <end position="79"/>
    </location>
</feature>
<evidence type="ECO:0000256" key="1">
    <source>
        <dbReference type="SAM" id="MobiDB-lite"/>
    </source>
</evidence>
<dbReference type="AlphaFoldDB" id="A0A8T0TI76"/>
<reference evidence="2" key="1">
    <citation type="submission" date="2020-05" db="EMBL/GenBank/DDBJ databases">
        <title>WGS assembly of Panicum virgatum.</title>
        <authorList>
            <person name="Lovell J.T."/>
            <person name="Jenkins J."/>
            <person name="Shu S."/>
            <person name="Juenger T.E."/>
            <person name="Schmutz J."/>
        </authorList>
    </citation>
    <scope>NUCLEOTIDE SEQUENCE</scope>
    <source>
        <strain evidence="2">AP13</strain>
    </source>
</reference>
<proteinExistence type="predicted"/>
<keyword evidence="3" id="KW-1185">Reference proteome</keyword>
<feature type="compositionally biased region" description="Low complexity" evidence="1">
    <location>
        <begin position="38"/>
        <end position="58"/>
    </location>
</feature>
<comment type="caution">
    <text evidence="2">The sequence shown here is derived from an EMBL/GenBank/DDBJ whole genome shotgun (WGS) entry which is preliminary data.</text>
</comment>